<gene>
    <name evidence="3" type="ORF">EV670_1041</name>
</gene>
<evidence type="ECO:0000256" key="2">
    <source>
        <dbReference type="SAM" id="SignalP"/>
    </source>
</evidence>
<evidence type="ECO:0000256" key="1">
    <source>
        <dbReference type="ARBA" id="ARBA00022729"/>
    </source>
</evidence>
<dbReference type="AlphaFoldDB" id="A0A4Q7W1J0"/>
<sequence length="212" mass="22503">MSGLLHRRALLALLASIASLPGAASAATLVEAVQARLANRPPALHGEFEQQRTLRGAKRALVSRGEFLILRDRGVLWRTREPAASSLVITPTTLRAVGADGRVQQQLDVARVPGLKEFTQLMLALLAGDLGALSTQFRIDGELLGAHGWTLVLEPLAPAVAAQMARVRVEGDGFVQQVTIDEAGGDRVQIRFSAQRPAAEATPAELALLEGA</sequence>
<organism evidence="3 4">
    <name type="scientific">Rivibacter subsaxonicus</name>
    <dbReference type="NCBI Taxonomy" id="457575"/>
    <lineage>
        <taxon>Bacteria</taxon>
        <taxon>Pseudomonadati</taxon>
        <taxon>Pseudomonadota</taxon>
        <taxon>Betaproteobacteria</taxon>
        <taxon>Burkholderiales</taxon>
        <taxon>Rivibacter</taxon>
    </lineage>
</organism>
<dbReference type="Pfam" id="PF03548">
    <property type="entry name" value="LolA"/>
    <property type="match status" value="1"/>
</dbReference>
<dbReference type="InterPro" id="IPR004564">
    <property type="entry name" value="OM_lipoprot_carrier_LolA-like"/>
</dbReference>
<keyword evidence="1 2" id="KW-0732">Signal</keyword>
<dbReference type="SUPFAM" id="SSF89392">
    <property type="entry name" value="Prokaryotic lipoproteins and lipoprotein localization factors"/>
    <property type="match status" value="1"/>
</dbReference>
<reference evidence="3 4" key="1">
    <citation type="submission" date="2019-02" db="EMBL/GenBank/DDBJ databases">
        <title>Genomic Encyclopedia of Type Strains, Phase IV (KMG-IV): sequencing the most valuable type-strain genomes for metagenomic binning, comparative biology and taxonomic classification.</title>
        <authorList>
            <person name="Goeker M."/>
        </authorList>
    </citation>
    <scope>NUCLEOTIDE SEQUENCE [LARGE SCALE GENOMIC DNA]</scope>
    <source>
        <strain evidence="3 4">DSM 19570</strain>
    </source>
</reference>
<evidence type="ECO:0000313" key="4">
    <source>
        <dbReference type="Proteomes" id="UP000293671"/>
    </source>
</evidence>
<dbReference type="CDD" id="cd16325">
    <property type="entry name" value="LolA"/>
    <property type="match status" value="1"/>
</dbReference>
<comment type="caution">
    <text evidence="3">The sequence shown here is derived from an EMBL/GenBank/DDBJ whole genome shotgun (WGS) entry which is preliminary data.</text>
</comment>
<dbReference type="InterPro" id="IPR029046">
    <property type="entry name" value="LolA/LolB/LppX"/>
</dbReference>
<name>A0A4Q7W1J0_9BURK</name>
<dbReference type="Gene3D" id="2.50.20.10">
    <property type="entry name" value="Lipoprotein localisation LolA/LolB/LppX"/>
    <property type="match status" value="1"/>
</dbReference>
<dbReference type="EMBL" id="SHKP01000004">
    <property type="protein sequence ID" value="RZU03010.1"/>
    <property type="molecule type" value="Genomic_DNA"/>
</dbReference>
<protein>
    <submittedName>
        <fullName evidence="3">Outer membrane lipoprotein carrier protein LolA</fullName>
    </submittedName>
</protein>
<dbReference type="RefSeq" id="WP_165393242.1">
    <property type="nucleotide sequence ID" value="NZ_SHKP01000004.1"/>
</dbReference>
<dbReference type="Proteomes" id="UP000293671">
    <property type="component" value="Unassembled WGS sequence"/>
</dbReference>
<feature type="chain" id="PRO_5021010172" evidence="2">
    <location>
        <begin position="27"/>
        <end position="212"/>
    </location>
</feature>
<keyword evidence="3" id="KW-0449">Lipoprotein</keyword>
<keyword evidence="4" id="KW-1185">Reference proteome</keyword>
<feature type="signal peptide" evidence="2">
    <location>
        <begin position="1"/>
        <end position="26"/>
    </location>
</feature>
<proteinExistence type="predicted"/>
<evidence type="ECO:0000313" key="3">
    <source>
        <dbReference type="EMBL" id="RZU03010.1"/>
    </source>
</evidence>
<accession>A0A4Q7W1J0</accession>